<gene>
    <name evidence="2" type="ORF">DGAL_LOCUS17325</name>
</gene>
<dbReference type="Pfam" id="PF14808">
    <property type="entry name" value="TMEM164"/>
    <property type="match status" value="1"/>
</dbReference>
<protein>
    <recommendedName>
        <fullName evidence="4">Transmembrane protein 164</fullName>
    </recommendedName>
</protein>
<dbReference type="Proteomes" id="UP000789390">
    <property type="component" value="Unassembled WGS sequence"/>
</dbReference>
<name>A0A8J2WVN4_9CRUS</name>
<evidence type="ECO:0008006" key="4">
    <source>
        <dbReference type="Google" id="ProtNLM"/>
    </source>
</evidence>
<proteinExistence type="predicted"/>
<dbReference type="EMBL" id="CAKKLH010000339">
    <property type="protein sequence ID" value="CAH0113429.1"/>
    <property type="molecule type" value="Genomic_DNA"/>
</dbReference>
<dbReference type="AlphaFoldDB" id="A0A8J2WVN4"/>
<dbReference type="OrthoDB" id="17328at2759"/>
<accession>A0A8J2WVN4</accession>
<feature type="transmembrane region" description="Helical" evidence="1">
    <location>
        <begin position="37"/>
        <end position="55"/>
    </location>
</feature>
<evidence type="ECO:0000313" key="2">
    <source>
        <dbReference type="EMBL" id="CAH0113429.1"/>
    </source>
</evidence>
<dbReference type="PANTHER" id="PTHR20948">
    <property type="entry name" value="TRANSMEMBRANE PROTEIN 164"/>
    <property type="match status" value="1"/>
</dbReference>
<evidence type="ECO:0000256" key="1">
    <source>
        <dbReference type="SAM" id="Phobius"/>
    </source>
</evidence>
<feature type="transmembrane region" description="Helical" evidence="1">
    <location>
        <begin position="193"/>
        <end position="212"/>
    </location>
</feature>
<evidence type="ECO:0000313" key="3">
    <source>
        <dbReference type="Proteomes" id="UP000789390"/>
    </source>
</evidence>
<keyword evidence="1" id="KW-1133">Transmembrane helix</keyword>
<organism evidence="2 3">
    <name type="scientific">Daphnia galeata</name>
    <dbReference type="NCBI Taxonomy" id="27404"/>
    <lineage>
        <taxon>Eukaryota</taxon>
        <taxon>Metazoa</taxon>
        <taxon>Ecdysozoa</taxon>
        <taxon>Arthropoda</taxon>
        <taxon>Crustacea</taxon>
        <taxon>Branchiopoda</taxon>
        <taxon>Diplostraca</taxon>
        <taxon>Cladocera</taxon>
        <taxon>Anomopoda</taxon>
        <taxon>Daphniidae</taxon>
        <taxon>Daphnia</taxon>
    </lineage>
</organism>
<sequence length="318" mass="35977">MDAGEYPNNVFYSGIDFKLLGNGGRDCANFLSNWRRVLETIFAVAFSCLLIYLGYQRLTVPQKITIIRKDRGGKRLLLVVLCLVFGVEIGFKFANRSLIFLLNPCHVTTIFQIYLLAAPPRPHVTKIFRIHLSFLNGAILALLFPVINTRLLTFETETYYVQHIAMLVVPYYLLRLGGVYTLEDAGDFSWSSLSYGLMLFYHFTVLQIIGLLTSVNLNSMLCPAVSDPFYGQHYRIAAIFHQFIMVPITTKCYRIVASYFLTRLSFTKVKDKLEQAIEADLAFGAYRAGFSNRTSSISCVSTSSNFHPLTGDKSSKKE</sequence>
<feature type="transmembrane region" description="Helical" evidence="1">
    <location>
        <begin position="130"/>
        <end position="147"/>
    </location>
</feature>
<keyword evidence="3" id="KW-1185">Reference proteome</keyword>
<keyword evidence="1" id="KW-0812">Transmembrane</keyword>
<reference evidence="2" key="1">
    <citation type="submission" date="2021-11" db="EMBL/GenBank/DDBJ databases">
        <authorList>
            <person name="Schell T."/>
        </authorList>
    </citation>
    <scope>NUCLEOTIDE SEQUENCE</scope>
    <source>
        <strain evidence="2">M5</strain>
    </source>
</reference>
<comment type="caution">
    <text evidence="2">The sequence shown here is derived from an EMBL/GenBank/DDBJ whole genome shotgun (WGS) entry which is preliminary data.</text>
</comment>
<feature type="transmembrane region" description="Helical" evidence="1">
    <location>
        <begin position="159"/>
        <end position="181"/>
    </location>
</feature>
<dbReference type="InterPro" id="IPR026508">
    <property type="entry name" value="TMEM164"/>
</dbReference>
<dbReference type="PANTHER" id="PTHR20948:SF2">
    <property type="entry name" value="TRANSMEMBRANE PROTEIN 164"/>
    <property type="match status" value="1"/>
</dbReference>
<feature type="transmembrane region" description="Helical" evidence="1">
    <location>
        <begin position="76"/>
        <end position="94"/>
    </location>
</feature>
<feature type="transmembrane region" description="Helical" evidence="1">
    <location>
        <begin position="100"/>
        <end position="118"/>
    </location>
</feature>
<keyword evidence="1" id="KW-0472">Membrane</keyword>